<dbReference type="SUPFAM" id="SSF52540">
    <property type="entry name" value="P-loop containing nucleoside triphosphate hydrolases"/>
    <property type="match status" value="2"/>
</dbReference>
<dbReference type="PROSITE" id="PS00211">
    <property type="entry name" value="ABC_TRANSPORTER_1"/>
    <property type="match status" value="1"/>
</dbReference>
<evidence type="ECO:0000256" key="7">
    <source>
        <dbReference type="ARBA" id="ARBA00022989"/>
    </source>
</evidence>
<dbReference type="Pfam" id="PF14510">
    <property type="entry name" value="ABC_trans_N"/>
    <property type="match status" value="1"/>
</dbReference>
<name>A0A0G2EEX1_PHACM</name>
<evidence type="ECO:0000259" key="11">
    <source>
        <dbReference type="PROSITE" id="PS50893"/>
    </source>
</evidence>
<feature type="transmembrane region" description="Helical" evidence="10">
    <location>
        <begin position="721"/>
        <end position="742"/>
    </location>
</feature>
<dbReference type="InterPro" id="IPR034001">
    <property type="entry name" value="ABCG_PDR_1"/>
</dbReference>
<evidence type="ECO:0000256" key="8">
    <source>
        <dbReference type="ARBA" id="ARBA00023136"/>
    </source>
</evidence>
<protein>
    <submittedName>
        <fullName evidence="12">Putative abc transporter</fullName>
    </submittedName>
</protein>
<dbReference type="InterPro" id="IPR003593">
    <property type="entry name" value="AAA+_ATPase"/>
</dbReference>
<sequence length="1333" mass="148583">MLPSNDDVPVDHDSEGFIERDELARVVTAVSDFSRGRISRTLSLSTRNLLPEVSIHDPRLNPSNDAFEFILWAQKFMSLLEQEGHQLQRSGFTFKDLHVTGHGSTLKWQETVFSSLMAPFRRERFKRPAEKVILKNLNGSVQSGEMLIVLGRPGAGCTTFLKSVCGELQDISLFGEVKYDGVTQKDFLKEFKGEVAYNQETEEHFPHLTVGETLEFAAACRTPHRRIMNVSRQVAIQHKVAVVLRIFGLTHTKNTKVGNDFIRGVSGGERKRVSISEMALAGSPICAWDNSSRGLDSATALEFIQSLRTFSNVTRATQAVAIYQASQSIYDLFDKALVLYEGRQIYFGPAEGAVAYFERMGYQKPPRQTSGDFLTAVTSPNERKARAGFEHRVPRTPDEFEAYWQQSDEFGATQKLIAGTDVEFGKGEQSLDAFRKSHRERQARHTRPESPYIISIPMQIQLCMKRAYQRIWNDKTSTISIIGGQIIQALIVGSIYYGGTDTTASFFAKGAVAFFAMLLSALQSINEINSLYDQIPIVVKHNSFAFYHPWTEAAAGIVADLPIKFFGSSCFLIIIYFMAGLKAEAAAFFTFFLFCFLSTLTMSAIFRTTAAATKNISQALAIGGILVLWIAVYTGFTIQRSYMHPWFKWLSWINPIAYGFESLLVNEVHGRHFPCASTSLVPPYGQNGHFACAIAGAVQGENVVSGDNWVESAYGYSYSHIWRNLGFIFAFWIFFLFTYLLASEFNSRGGSSADVLVYQRGAKLPAMQDVDGANDEEKVATRGPSTTEPRDEKSMTAIPAQKDVFSWENVTLDIKIKGEPRRLLDNVSGWVKPGTLTALMGTSGAGKTTLLDALSQRISVGILTGDMLVNGRALDASFQRKTGYVQQQDLHLETTTVREALQFSALLRQPDSVSRREKLDYAEKVIGLLGMQNFADAIVGVPGSGLNVEQRKLLTIGVELAAKPALLLFLDEPTSGLDSQSSWSIVTFLRKLADNGQAVLCTIHQPSALLFQQFDRLLFLARGGKTVYFGDVGDQSRAVLDYFEQHGGPHCPNDDNPAEYILRVVGKNDQRDWHETWKASSNFEDVQRELERLHALKTGENTATSESHSEFAMPLLSQVSYVTHRVFQQYWRTPSYIQNKYLLVILSALFIGFTFYKQNSTQTGLQNLIFGVFMLAATFATITQQIMPRFVIQRSLYEVRERPSKAYSWSAFIFANVIVEIPYQVLLGILAWAAWYYPILGTHNSSEQSGLMLLYIIEFMLLASTFAHLVIAALPDSKTAGTVSTLLFSMTLTFCGVLQSPDALPGGSNSFDAVLNLDTALCPPFQQILSNRD</sequence>
<reference evidence="12 13" key="1">
    <citation type="submission" date="2015-05" db="EMBL/GenBank/DDBJ databases">
        <title>Distinctive expansion of gene families associated with plant cell wall degradation and secondary metabolism in the genomes of grapevine trunk pathogens.</title>
        <authorList>
            <person name="Lawrence D.P."/>
            <person name="Travadon R."/>
            <person name="Rolshausen P.E."/>
            <person name="Baumgartner K."/>
        </authorList>
    </citation>
    <scope>NUCLEOTIDE SEQUENCE [LARGE SCALE GENOMIC DNA]</scope>
    <source>
        <strain evidence="12">UCRPC4</strain>
    </source>
</reference>
<reference evidence="12 13" key="2">
    <citation type="submission" date="2015-05" db="EMBL/GenBank/DDBJ databases">
        <authorList>
            <person name="Morales-Cruz A."/>
            <person name="Amrine K.C."/>
            <person name="Cantu D."/>
        </authorList>
    </citation>
    <scope>NUCLEOTIDE SEQUENCE [LARGE SCALE GENOMIC DNA]</scope>
    <source>
        <strain evidence="12">UCRPC4</strain>
    </source>
</reference>
<dbReference type="CDD" id="cd03232">
    <property type="entry name" value="ABCG_PDR_domain2"/>
    <property type="match status" value="1"/>
</dbReference>
<dbReference type="PROSITE" id="PS50893">
    <property type="entry name" value="ABC_TRANSPORTER_2"/>
    <property type="match status" value="2"/>
</dbReference>
<dbReference type="Proteomes" id="UP000053317">
    <property type="component" value="Unassembled WGS sequence"/>
</dbReference>
<dbReference type="InterPro" id="IPR010929">
    <property type="entry name" value="PDR_CDR_ABC"/>
</dbReference>
<dbReference type="GO" id="GO:0016020">
    <property type="term" value="C:membrane"/>
    <property type="evidence" value="ECO:0007669"/>
    <property type="project" value="UniProtKB-SubCell"/>
</dbReference>
<feature type="transmembrane region" description="Helical" evidence="10">
    <location>
        <begin position="1281"/>
        <end position="1299"/>
    </location>
</feature>
<dbReference type="CDD" id="cd03233">
    <property type="entry name" value="ABCG_PDR_domain1"/>
    <property type="match status" value="1"/>
</dbReference>
<evidence type="ECO:0000256" key="1">
    <source>
        <dbReference type="ARBA" id="ARBA00004141"/>
    </source>
</evidence>
<dbReference type="InterPro" id="IPR027417">
    <property type="entry name" value="P-loop_NTPase"/>
</dbReference>
<dbReference type="PROSITE" id="PS00018">
    <property type="entry name" value="EF_HAND_1"/>
    <property type="match status" value="1"/>
</dbReference>
<gene>
    <name evidence="12" type="ORF">UCRPC4_g03911</name>
</gene>
<evidence type="ECO:0000313" key="13">
    <source>
        <dbReference type="Proteomes" id="UP000053317"/>
    </source>
</evidence>
<dbReference type="EMBL" id="LCWF01000089">
    <property type="protein sequence ID" value="KKY20994.1"/>
    <property type="molecule type" value="Genomic_DNA"/>
</dbReference>
<dbReference type="InterPro" id="IPR003439">
    <property type="entry name" value="ABC_transporter-like_ATP-bd"/>
</dbReference>
<evidence type="ECO:0000256" key="2">
    <source>
        <dbReference type="ARBA" id="ARBA00006012"/>
    </source>
</evidence>
<feature type="transmembrane region" description="Helical" evidence="10">
    <location>
        <begin position="618"/>
        <end position="638"/>
    </location>
</feature>
<dbReference type="GO" id="GO:0016887">
    <property type="term" value="F:ATP hydrolysis activity"/>
    <property type="evidence" value="ECO:0007669"/>
    <property type="project" value="InterPro"/>
</dbReference>
<dbReference type="FunFam" id="3.40.50.300:FF:000054">
    <property type="entry name" value="ABC multidrug transporter atrF"/>
    <property type="match status" value="1"/>
</dbReference>
<feature type="region of interest" description="Disordered" evidence="9">
    <location>
        <begin position="769"/>
        <end position="794"/>
    </location>
</feature>
<feature type="transmembrane region" description="Helical" evidence="10">
    <location>
        <begin position="1207"/>
        <end position="1232"/>
    </location>
</feature>
<comment type="subcellular location">
    <subcellularLocation>
        <location evidence="1">Membrane</location>
        <topology evidence="1">Multi-pass membrane protein</topology>
    </subcellularLocation>
</comment>
<dbReference type="PANTHER" id="PTHR19241">
    <property type="entry name" value="ATP-BINDING CASSETTE TRANSPORTER"/>
    <property type="match status" value="1"/>
</dbReference>
<dbReference type="InterPro" id="IPR017871">
    <property type="entry name" value="ABC_transporter-like_CS"/>
</dbReference>
<evidence type="ECO:0000313" key="12">
    <source>
        <dbReference type="EMBL" id="KKY20994.1"/>
    </source>
</evidence>
<feature type="domain" description="ABC transporter" evidence="11">
    <location>
        <begin position="106"/>
        <end position="366"/>
    </location>
</feature>
<feature type="domain" description="ABC transporter" evidence="11">
    <location>
        <begin position="805"/>
        <end position="1047"/>
    </location>
</feature>
<proteinExistence type="inferred from homology"/>
<feature type="transmembrane region" description="Helical" evidence="10">
    <location>
        <begin position="1252"/>
        <end position="1274"/>
    </location>
</feature>
<feature type="transmembrane region" description="Helical" evidence="10">
    <location>
        <begin position="1141"/>
        <end position="1156"/>
    </location>
</feature>
<dbReference type="Pfam" id="PF01061">
    <property type="entry name" value="ABC2_membrane"/>
    <property type="match status" value="2"/>
</dbReference>
<evidence type="ECO:0000256" key="9">
    <source>
        <dbReference type="SAM" id="MobiDB-lite"/>
    </source>
</evidence>
<keyword evidence="4 10" id="KW-0812">Transmembrane</keyword>
<keyword evidence="8 10" id="KW-0472">Membrane</keyword>
<dbReference type="Gene3D" id="3.40.50.300">
    <property type="entry name" value="P-loop containing nucleotide triphosphate hydrolases"/>
    <property type="match status" value="2"/>
</dbReference>
<dbReference type="InterPro" id="IPR034003">
    <property type="entry name" value="ABCG_PDR_2"/>
</dbReference>
<dbReference type="SMART" id="SM00382">
    <property type="entry name" value="AAA"/>
    <property type="match status" value="2"/>
</dbReference>
<keyword evidence="3" id="KW-0813">Transport</keyword>
<evidence type="ECO:0000256" key="3">
    <source>
        <dbReference type="ARBA" id="ARBA00022448"/>
    </source>
</evidence>
<keyword evidence="5" id="KW-0547">Nucleotide-binding</keyword>
<comment type="similarity">
    <text evidence="2">Belongs to the ABC transporter superfamily. ABCG family. PDR (TC 3.A.1.205) subfamily.</text>
</comment>
<dbReference type="Pfam" id="PF00005">
    <property type="entry name" value="ABC_tran"/>
    <property type="match status" value="2"/>
</dbReference>
<evidence type="ECO:0000256" key="10">
    <source>
        <dbReference type="SAM" id="Phobius"/>
    </source>
</evidence>
<dbReference type="GO" id="GO:0005524">
    <property type="term" value="F:ATP binding"/>
    <property type="evidence" value="ECO:0007669"/>
    <property type="project" value="UniProtKB-KW"/>
</dbReference>
<dbReference type="InterPro" id="IPR018247">
    <property type="entry name" value="EF_Hand_1_Ca_BS"/>
</dbReference>
<dbReference type="InterPro" id="IPR013525">
    <property type="entry name" value="ABC2_TM"/>
</dbReference>
<organism evidence="12 13">
    <name type="scientific">Phaeomoniella chlamydospora</name>
    <name type="common">Phaeoacremonium chlamydosporum</name>
    <dbReference type="NCBI Taxonomy" id="158046"/>
    <lineage>
        <taxon>Eukaryota</taxon>
        <taxon>Fungi</taxon>
        <taxon>Dikarya</taxon>
        <taxon>Ascomycota</taxon>
        <taxon>Pezizomycotina</taxon>
        <taxon>Eurotiomycetes</taxon>
        <taxon>Chaetothyriomycetidae</taxon>
        <taxon>Phaeomoniellales</taxon>
        <taxon>Phaeomoniellaceae</taxon>
        <taxon>Phaeomoniella</taxon>
    </lineage>
</organism>
<feature type="transmembrane region" description="Helical" evidence="10">
    <location>
        <begin position="1168"/>
        <end position="1187"/>
    </location>
</feature>
<evidence type="ECO:0000256" key="5">
    <source>
        <dbReference type="ARBA" id="ARBA00022741"/>
    </source>
</evidence>
<dbReference type="InterPro" id="IPR029481">
    <property type="entry name" value="ABC_trans_N"/>
</dbReference>
<keyword evidence="6" id="KW-0067">ATP-binding</keyword>
<keyword evidence="7 10" id="KW-1133">Transmembrane helix</keyword>
<dbReference type="OrthoDB" id="245989at2759"/>
<accession>A0A0G2EEX1</accession>
<dbReference type="Pfam" id="PF06422">
    <property type="entry name" value="PDR_CDR"/>
    <property type="match status" value="1"/>
</dbReference>
<dbReference type="GO" id="GO:0140359">
    <property type="term" value="F:ABC-type transporter activity"/>
    <property type="evidence" value="ECO:0007669"/>
    <property type="project" value="InterPro"/>
</dbReference>
<keyword evidence="13" id="KW-1185">Reference proteome</keyword>
<dbReference type="InterPro" id="IPR043926">
    <property type="entry name" value="ABCG_dom"/>
</dbReference>
<evidence type="ECO:0000256" key="4">
    <source>
        <dbReference type="ARBA" id="ARBA00022692"/>
    </source>
</evidence>
<comment type="caution">
    <text evidence="12">The sequence shown here is derived from an EMBL/GenBank/DDBJ whole genome shotgun (WGS) entry which is preliminary data.</text>
</comment>
<evidence type="ECO:0000256" key="6">
    <source>
        <dbReference type="ARBA" id="ARBA00022840"/>
    </source>
</evidence>
<dbReference type="Pfam" id="PF19055">
    <property type="entry name" value="ABC2_membrane_7"/>
    <property type="match status" value="1"/>
</dbReference>